<feature type="region of interest" description="Disordered" evidence="1">
    <location>
        <begin position="1"/>
        <end position="68"/>
    </location>
</feature>
<organism evidence="2 3">
    <name type="scientific">Metabacillus mangrovi</name>
    <dbReference type="NCBI Taxonomy" id="1491830"/>
    <lineage>
        <taxon>Bacteria</taxon>
        <taxon>Bacillati</taxon>
        <taxon>Bacillota</taxon>
        <taxon>Bacilli</taxon>
        <taxon>Bacillales</taxon>
        <taxon>Bacillaceae</taxon>
        <taxon>Metabacillus</taxon>
    </lineage>
</organism>
<gene>
    <name evidence="2" type="ORF">GKZ89_19490</name>
</gene>
<feature type="compositionally biased region" description="Basic and acidic residues" evidence="1">
    <location>
        <begin position="39"/>
        <end position="68"/>
    </location>
</feature>
<comment type="caution">
    <text evidence="2">The sequence shown here is derived from an EMBL/GenBank/DDBJ whole genome shotgun (WGS) entry which is preliminary data.</text>
</comment>
<feature type="compositionally biased region" description="Basic and acidic residues" evidence="1">
    <location>
        <begin position="1"/>
        <end position="29"/>
    </location>
</feature>
<dbReference type="AlphaFoldDB" id="A0A7X2SAZ6"/>
<accession>A0A7X2SAZ6</accession>
<dbReference type="Proteomes" id="UP000434639">
    <property type="component" value="Unassembled WGS sequence"/>
</dbReference>
<keyword evidence="3" id="KW-1185">Reference proteome</keyword>
<protein>
    <submittedName>
        <fullName evidence="2">Uncharacterized protein</fullName>
    </submittedName>
</protein>
<evidence type="ECO:0000313" key="3">
    <source>
        <dbReference type="Proteomes" id="UP000434639"/>
    </source>
</evidence>
<proteinExistence type="predicted"/>
<dbReference type="OrthoDB" id="2454814at2"/>
<sequence>MSKESTKHQKDHPEQVPTDKESLHDKFESEQNVDSIPLDDLKKDMQDEKKKDKTKDNSSSEDRFKKQD</sequence>
<evidence type="ECO:0000313" key="2">
    <source>
        <dbReference type="EMBL" id="MTH55581.1"/>
    </source>
</evidence>
<name>A0A7X2SAZ6_9BACI</name>
<evidence type="ECO:0000256" key="1">
    <source>
        <dbReference type="SAM" id="MobiDB-lite"/>
    </source>
</evidence>
<dbReference type="RefSeq" id="WP_155114079.1">
    <property type="nucleotide sequence ID" value="NZ_WMIB01000033.1"/>
</dbReference>
<reference evidence="2 3" key="1">
    <citation type="journal article" date="2017" name="Int. J. Syst. Evol. Microbiol.">
        <title>Bacillus mangrovi sp. nov., isolated from a sediment sample from a mangrove forest.</title>
        <authorList>
            <person name="Gupta V."/>
            <person name="Singh P.K."/>
            <person name="Korpole S."/>
            <person name="Tanuku N.R.S."/>
            <person name="Pinnaka A.K."/>
        </authorList>
    </citation>
    <scope>NUCLEOTIDE SEQUENCE [LARGE SCALE GENOMIC DNA]</scope>
    <source>
        <strain evidence="2 3">KCTC 33872</strain>
    </source>
</reference>
<dbReference type="EMBL" id="WMIB01000033">
    <property type="protein sequence ID" value="MTH55581.1"/>
    <property type="molecule type" value="Genomic_DNA"/>
</dbReference>